<feature type="region of interest" description="Disordered" evidence="1">
    <location>
        <begin position="23"/>
        <end position="92"/>
    </location>
</feature>
<sequence>MHHQFQHPRGTLLKRDVLAALKSGKGSTNISPIKKATPSPPQVDQQATPRESPGLKSDGQQKGAYEDLPNSQICKENEKRREEKRREGRREE</sequence>
<feature type="compositionally biased region" description="Basic and acidic residues" evidence="1">
    <location>
        <begin position="75"/>
        <end position="92"/>
    </location>
</feature>
<comment type="caution">
    <text evidence="2">The sequence shown here is derived from an EMBL/GenBank/DDBJ whole genome shotgun (WGS) entry which is preliminary data.</text>
</comment>
<organism evidence="2 3">
    <name type="scientific">Anisodus tanguticus</name>
    <dbReference type="NCBI Taxonomy" id="243964"/>
    <lineage>
        <taxon>Eukaryota</taxon>
        <taxon>Viridiplantae</taxon>
        <taxon>Streptophyta</taxon>
        <taxon>Embryophyta</taxon>
        <taxon>Tracheophyta</taxon>
        <taxon>Spermatophyta</taxon>
        <taxon>Magnoliopsida</taxon>
        <taxon>eudicotyledons</taxon>
        <taxon>Gunneridae</taxon>
        <taxon>Pentapetalae</taxon>
        <taxon>asterids</taxon>
        <taxon>lamiids</taxon>
        <taxon>Solanales</taxon>
        <taxon>Solanaceae</taxon>
        <taxon>Solanoideae</taxon>
        <taxon>Hyoscyameae</taxon>
        <taxon>Anisodus</taxon>
    </lineage>
</organism>
<evidence type="ECO:0000313" key="3">
    <source>
        <dbReference type="Proteomes" id="UP001291623"/>
    </source>
</evidence>
<dbReference type="EMBL" id="JAVYJV010000016">
    <property type="protein sequence ID" value="KAK4350813.1"/>
    <property type="molecule type" value="Genomic_DNA"/>
</dbReference>
<dbReference type="AlphaFoldDB" id="A0AAE1UZD6"/>
<protein>
    <submittedName>
        <fullName evidence="2">Uncharacterized protein</fullName>
    </submittedName>
</protein>
<evidence type="ECO:0000256" key="1">
    <source>
        <dbReference type="SAM" id="MobiDB-lite"/>
    </source>
</evidence>
<dbReference type="Proteomes" id="UP001291623">
    <property type="component" value="Unassembled WGS sequence"/>
</dbReference>
<accession>A0AAE1UZD6</accession>
<keyword evidence="3" id="KW-1185">Reference proteome</keyword>
<gene>
    <name evidence="2" type="ORF">RND71_030126</name>
</gene>
<name>A0AAE1UZD6_9SOLA</name>
<proteinExistence type="predicted"/>
<reference evidence="2" key="1">
    <citation type="submission" date="2023-12" db="EMBL/GenBank/DDBJ databases">
        <title>Genome assembly of Anisodus tanguticus.</title>
        <authorList>
            <person name="Wang Y.-J."/>
        </authorList>
    </citation>
    <scope>NUCLEOTIDE SEQUENCE</scope>
    <source>
        <strain evidence="2">KB-2021</strain>
        <tissue evidence="2">Leaf</tissue>
    </source>
</reference>
<evidence type="ECO:0000313" key="2">
    <source>
        <dbReference type="EMBL" id="KAK4350813.1"/>
    </source>
</evidence>